<dbReference type="KEGG" id="eta:ETA_16790"/>
<protein>
    <submittedName>
        <fullName evidence="1">Uncharacterized protein</fullName>
    </submittedName>
</protein>
<dbReference type="EMBL" id="CU468135">
    <property type="protein sequence ID" value="CAO96725.1"/>
    <property type="molecule type" value="Genomic_DNA"/>
</dbReference>
<name>B2VKJ5_ERWT9</name>
<proteinExistence type="predicted"/>
<keyword evidence="2" id="KW-1185">Reference proteome</keyword>
<accession>B2VKJ5</accession>
<dbReference type="Proteomes" id="UP000001726">
    <property type="component" value="Chromosome"/>
</dbReference>
<sequence length="147" mass="16754">MLRQIYKETTALDKKQASADCSSPICLNYIDFLSASCKKQWRFVDAIYGVIPFFGMITRKPANMPQPSAEQLKALALQIISTQVSDEINIARLITLACQQQIEQFDILLPYFLSEQQLDGIRHEYARPLDIEQHDDRLSVSILPVAH</sequence>
<reference evidence="1 2" key="1">
    <citation type="journal article" date="2008" name="Environ. Microbiol.">
        <title>The genome of Erwinia tasmaniensis strain Et1/99, a non-pathogenic bacterium in the genus Erwinia.</title>
        <authorList>
            <person name="Kube M."/>
            <person name="Migdoll A.M."/>
            <person name="Mueller I."/>
            <person name="Kuhl H."/>
            <person name="Beck A."/>
            <person name="Reinhardt R."/>
            <person name="Geider K."/>
        </authorList>
    </citation>
    <scope>NUCLEOTIDE SEQUENCE [LARGE SCALE GENOMIC DNA]</scope>
    <source>
        <strain evidence="2">DSM 17950 / CFBP 7177 / CIP 109463 / NCPPB 4357 / Et1/99</strain>
    </source>
</reference>
<evidence type="ECO:0000313" key="1">
    <source>
        <dbReference type="EMBL" id="CAO96725.1"/>
    </source>
</evidence>
<gene>
    <name evidence="1" type="ordered locus">ETA_16790</name>
</gene>
<evidence type="ECO:0000313" key="2">
    <source>
        <dbReference type="Proteomes" id="UP000001726"/>
    </source>
</evidence>
<organism evidence="1 2">
    <name type="scientific">Erwinia tasmaniensis (strain DSM 17950 / CFBP 7177 / CIP 109463 / NCPPB 4357 / Et1/99)</name>
    <dbReference type="NCBI Taxonomy" id="465817"/>
    <lineage>
        <taxon>Bacteria</taxon>
        <taxon>Pseudomonadati</taxon>
        <taxon>Pseudomonadota</taxon>
        <taxon>Gammaproteobacteria</taxon>
        <taxon>Enterobacterales</taxon>
        <taxon>Erwiniaceae</taxon>
        <taxon>Erwinia</taxon>
    </lineage>
</organism>
<dbReference type="AlphaFoldDB" id="B2VKJ5"/>
<dbReference type="HOGENOM" id="CLU_143389_0_0_6"/>
<dbReference type="eggNOG" id="ENOG5032RU7">
    <property type="taxonomic scope" value="Bacteria"/>
</dbReference>
<dbReference type="STRING" id="465817.ETA_16790"/>